<feature type="transmembrane region" description="Helical" evidence="7">
    <location>
        <begin position="231"/>
        <end position="261"/>
    </location>
</feature>
<dbReference type="GO" id="GO:0022857">
    <property type="term" value="F:transmembrane transporter activity"/>
    <property type="evidence" value="ECO:0007669"/>
    <property type="project" value="InterPro"/>
</dbReference>
<name>A0A8J3VNZ8_9ACTN</name>
<feature type="transmembrane region" description="Helical" evidence="7">
    <location>
        <begin position="43"/>
        <end position="64"/>
    </location>
</feature>
<feature type="transmembrane region" description="Helical" evidence="7">
    <location>
        <begin position="137"/>
        <end position="159"/>
    </location>
</feature>
<evidence type="ECO:0000313" key="9">
    <source>
        <dbReference type="EMBL" id="GIH13437.1"/>
    </source>
</evidence>
<proteinExistence type="predicted"/>
<dbReference type="GO" id="GO:0005886">
    <property type="term" value="C:plasma membrane"/>
    <property type="evidence" value="ECO:0007669"/>
    <property type="project" value="UniProtKB-SubCell"/>
</dbReference>
<evidence type="ECO:0000256" key="3">
    <source>
        <dbReference type="ARBA" id="ARBA00022475"/>
    </source>
</evidence>
<keyword evidence="10" id="KW-1185">Reference proteome</keyword>
<gene>
    <name evidence="9" type="ORF">Raf01_16090</name>
</gene>
<comment type="caution">
    <text evidence="9">The sequence shown here is derived from an EMBL/GenBank/DDBJ whole genome shotgun (WGS) entry which is preliminary data.</text>
</comment>
<feature type="domain" description="Major facilitator superfamily (MFS) profile" evidence="8">
    <location>
        <begin position="1"/>
        <end position="188"/>
    </location>
</feature>
<feature type="transmembrane region" description="Helical" evidence="7">
    <location>
        <begin position="267"/>
        <end position="287"/>
    </location>
</feature>
<reference evidence="9" key="1">
    <citation type="submission" date="2021-01" db="EMBL/GenBank/DDBJ databases">
        <title>Whole genome shotgun sequence of Rugosimonospora africana NBRC 104875.</title>
        <authorList>
            <person name="Komaki H."/>
            <person name="Tamura T."/>
        </authorList>
    </citation>
    <scope>NUCLEOTIDE SEQUENCE</scope>
    <source>
        <strain evidence="9">NBRC 104875</strain>
    </source>
</reference>
<dbReference type="RefSeq" id="WP_203917126.1">
    <property type="nucleotide sequence ID" value="NZ_BONZ01000014.1"/>
</dbReference>
<sequence>MSFTSGSRWSDVAVATGARAVSVCGDFLAATALLLTLQQRGAGSYAVAALLLAAAVPPVLLVRWTGRLADRLDSRMLLVVTGLAQAVICAAMVYVSNPIALIGLAALLGCGYAQTQPTLAALLPAMVRREDLARASALGQTASSVGMLIAPALGGVLVGQFGLRIPLMFDAVSYLAIVAGALVIRTRRRNGVAVNPVEEAIRKTSDTVAAGDPAATGSASASTWRLRDDRLVWTMIVLFGAVIAAVSSVNVADVFFIRGVLHSTTTMYGVISAVWTGAAVIGAWFLTRRHAADAGLARMMVGALVLTCVSILCACTVRSVAPLVPLFLLGGASNGAENVAATVVLSRRTPGEFRGRVFAVYGAVANGGQAVGLLAGGVLLDLVPVRLAIAATCGFGLIVTVVFAVPMLRAAAQERTVPAPAMVDVAA</sequence>
<feature type="transmembrane region" description="Helical" evidence="7">
    <location>
        <begin position="12"/>
        <end position="37"/>
    </location>
</feature>
<keyword evidence="2" id="KW-0813">Transport</keyword>
<evidence type="ECO:0000313" key="10">
    <source>
        <dbReference type="Proteomes" id="UP000642748"/>
    </source>
</evidence>
<evidence type="ECO:0000256" key="2">
    <source>
        <dbReference type="ARBA" id="ARBA00022448"/>
    </source>
</evidence>
<keyword evidence="4 7" id="KW-0812">Transmembrane</keyword>
<dbReference type="InterPro" id="IPR011701">
    <property type="entry name" value="MFS"/>
</dbReference>
<dbReference type="PANTHER" id="PTHR43266:SF2">
    <property type="entry name" value="MAJOR FACILITATOR SUPERFAMILY (MFS) PROFILE DOMAIN-CONTAINING PROTEIN"/>
    <property type="match status" value="1"/>
</dbReference>
<dbReference type="CDD" id="cd06173">
    <property type="entry name" value="MFS_MefA_like"/>
    <property type="match status" value="1"/>
</dbReference>
<evidence type="ECO:0000256" key="7">
    <source>
        <dbReference type="SAM" id="Phobius"/>
    </source>
</evidence>
<keyword evidence="3" id="KW-1003">Cell membrane</keyword>
<comment type="subcellular location">
    <subcellularLocation>
        <location evidence="1">Cell membrane</location>
        <topology evidence="1">Multi-pass membrane protein</topology>
    </subcellularLocation>
</comment>
<evidence type="ECO:0000259" key="8">
    <source>
        <dbReference type="PROSITE" id="PS50850"/>
    </source>
</evidence>
<dbReference type="EMBL" id="BONZ01000014">
    <property type="protein sequence ID" value="GIH13437.1"/>
    <property type="molecule type" value="Genomic_DNA"/>
</dbReference>
<dbReference type="SUPFAM" id="SSF103473">
    <property type="entry name" value="MFS general substrate transporter"/>
    <property type="match status" value="1"/>
</dbReference>
<feature type="transmembrane region" description="Helical" evidence="7">
    <location>
        <begin position="326"/>
        <end position="345"/>
    </location>
</feature>
<dbReference type="PROSITE" id="PS50850">
    <property type="entry name" value="MFS"/>
    <property type="match status" value="1"/>
</dbReference>
<keyword evidence="6 7" id="KW-0472">Membrane</keyword>
<evidence type="ECO:0000256" key="5">
    <source>
        <dbReference type="ARBA" id="ARBA00022989"/>
    </source>
</evidence>
<evidence type="ECO:0000256" key="4">
    <source>
        <dbReference type="ARBA" id="ARBA00022692"/>
    </source>
</evidence>
<dbReference type="InterPro" id="IPR036259">
    <property type="entry name" value="MFS_trans_sf"/>
</dbReference>
<feature type="transmembrane region" description="Helical" evidence="7">
    <location>
        <begin position="357"/>
        <end position="379"/>
    </location>
</feature>
<dbReference type="Proteomes" id="UP000642748">
    <property type="component" value="Unassembled WGS sequence"/>
</dbReference>
<dbReference type="Gene3D" id="1.20.1250.20">
    <property type="entry name" value="MFS general substrate transporter like domains"/>
    <property type="match status" value="1"/>
</dbReference>
<dbReference type="AlphaFoldDB" id="A0A8J3VNZ8"/>
<accession>A0A8J3VNZ8</accession>
<dbReference type="PANTHER" id="PTHR43266">
    <property type="entry name" value="MACROLIDE-EFFLUX PROTEIN"/>
    <property type="match status" value="1"/>
</dbReference>
<feature type="transmembrane region" description="Helical" evidence="7">
    <location>
        <begin position="385"/>
        <end position="405"/>
    </location>
</feature>
<feature type="transmembrane region" description="Helical" evidence="7">
    <location>
        <begin position="165"/>
        <end position="184"/>
    </location>
</feature>
<evidence type="ECO:0000256" key="6">
    <source>
        <dbReference type="ARBA" id="ARBA00023136"/>
    </source>
</evidence>
<protein>
    <recommendedName>
        <fullName evidence="8">Major facilitator superfamily (MFS) profile domain-containing protein</fullName>
    </recommendedName>
</protein>
<keyword evidence="5 7" id="KW-1133">Transmembrane helix</keyword>
<organism evidence="9 10">
    <name type="scientific">Rugosimonospora africana</name>
    <dbReference type="NCBI Taxonomy" id="556532"/>
    <lineage>
        <taxon>Bacteria</taxon>
        <taxon>Bacillati</taxon>
        <taxon>Actinomycetota</taxon>
        <taxon>Actinomycetes</taxon>
        <taxon>Micromonosporales</taxon>
        <taxon>Micromonosporaceae</taxon>
        <taxon>Rugosimonospora</taxon>
    </lineage>
</organism>
<feature type="transmembrane region" description="Helical" evidence="7">
    <location>
        <begin position="299"/>
        <end position="320"/>
    </location>
</feature>
<evidence type="ECO:0000256" key="1">
    <source>
        <dbReference type="ARBA" id="ARBA00004651"/>
    </source>
</evidence>
<dbReference type="Pfam" id="PF07690">
    <property type="entry name" value="MFS_1"/>
    <property type="match status" value="2"/>
</dbReference>
<dbReference type="InterPro" id="IPR020846">
    <property type="entry name" value="MFS_dom"/>
</dbReference>